<keyword evidence="1" id="KW-0812">Transmembrane</keyword>
<organism evidence="2 3">
    <name type="scientific">Leptogranulimonas caecicola</name>
    <dbReference type="NCBI Taxonomy" id="2894156"/>
    <lineage>
        <taxon>Bacteria</taxon>
        <taxon>Bacillati</taxon>
        <taxon>Actinomycetota</taxon>
        <taxon>Coriobacteriia</taxon>
        <taxon>Coriobacteriales</taxon>
        <taxon>Kribbibacteriaceae</taxon>
        <taxon>Leptogranulimonas</taxon>
    </lineage>
</organism>
<dbReference type="AlphaFoldDB" id="A0AAU9CGY6"/>
<dbReference type="Proteomes" id="UP001431186">
    <property type="component" value="Chromosome"/>
</dbReference>
<sequence length="85" mass="8822">MNFSAPVRNLLLLSSVALAMGLLIQAPWPSRLLVVLGLGAWVAAMDVSARKTPIGSGRILARVIEGIALALLVGWLGFIGSLLGS</sequence>
<proteinExistence type="predicted"/>
<dbReference type="KEGG" id="lcal:ATTO_01080"/>
<feature type="transmembrane region" description="Helical" evidence="1">
    <location>
        <begin position="7"/>
        <end position="24"/>
    </location>
</feature>
<keyword evidence="1" id="KW-1133">Transmembrane helix</keyword>
<accession>A0AAU9CGY6</accession>
<protein>
    <submittedName>
        <fullName evidence="2">Uncharacterized protein</fullName>
    </submittedName>
</protein>
<keyword evidence="1" id="KW-0472">Membrane</keyword>
<keyword evidence="3" id="KW-1185">Reference proteome</keyword>
<reference evidence="2" key="1">
    <citation type="submission" date="2021-11" db="EMBL/GenBank/DDBJ databases">
        <title>Complete genome sequence of Atopobiaceae bacterium TOC12.</title>
        <authorList>
            <person name="Morinaga K."/>
            <person name="Kusada H."/>
            <person name="Tamaki H."/>
        </authorList>
    </citation>
    <scope>NUCLEOTIDE SEQUENCE</scope>
    <source>
        <strain evidence="2">TOC12</strain>
    </source>
</reference>
<evidence type="ECO:0000313" key="3">
    <source>
        <dbReference type="Proteomes" id="UP001431186"/>
    </source>
</evidence>
<feature type="transmembrane region" description="Helical" evidence="1">
    <location>
        <begin position="59"/>
        <end position="83"/>
    </location>
</feature>
<name>A0AAU9CGY6_9ACTN</name>
<evidence type="ECO:0000313" key="2">
    <source>
        <dbReference type="EMBL" id="BDC90236.1"/>
    </source>
</evidence>
<evidence type="ECO:0000256" key="1">
    <source>
        <dbReference type="SAM" id="Phobius"/>
    </source>
</evidence>
<gene>
    <name evidence="2" type="ORF">ATTO_01080</name>
</gene>
<dbReference type="EMBL" id="AP025285">
    <property type="protein sequence ID" value="BDC90236.1"/>
    <property type="molecule type" value="Genomic_DNA"/>
</dbReference>